<dbReference type="InterPro" id="IPR002942">
    <property type="entry name" value="S4_RNA-bd"/>
</dbReference>
<gene>
    <name evidence="7" type="ORF">N1496_09265</name>
</gene>
<name>A0ABY9LIZ6_9STRE</name>
<dbReference type="Gene3D" id="3.30.70.1560">
    <property type="entry name" value="Alpha-L RNA-binding motif"/>
    <property type="match status" value="1"/>
</dbReference>
<dbReference type="InterPro" id="IPR000748">
    <property type="entry name" value="PsdUridine_synth_RsuA/RluB/E/F"/>
</dbReference>
<evidence type="ECO:0000256" key="1">
    <source>
        <dbReference type="ARBA" id="ARBA00008348"/>
    </source>
</evidence>
<accession>A0ABY9LIZ6</accession>
<dbReference type="Pfam" id="PF01479">
    <property type="entry name" value="S4"/>
    <property type="match status" value="1"/>
</dbReference>
<dbReference type="SUPFAM" id="SSF55174">
    <property type="entry name" value="Alpha-L RNA-binding motif"/>
    <property type="match status" value="1"/>
</dbReference>
<dbReference type="PROSITE" id="PS50889">
    <property type="entry name" value="S4"/>
    <property type="match status" value="1"/>
</dbReference>
<dbReference type="InterPro" id="IPR050343">
    <property type="entry name" value="RsuA_PseudoU_synthase"/>
</dbReference>
<dbReference type="PROSITE" id="PS01149">
    <property type="entry name" value="PSI_RSU"/>
    <property type="match status" value="1"/>
</dbReference>
<feature type="domain" description="RNA-binding S4" evidence="6">
    <location>
        <begin position="1"/>
        <end position="65"/>
    </location>
</feature>
<reference evidence="8" key="1">
    <citation type="submission" date="2022-10" db="EMBL/GenBank/DDBJ databases">
        <title>Streptococcus didelphis as causative of fatal infections in opossums (Didelphis albiventris).</title>
        <authorList>
            <person name="Breyer G.M."/>
            <person name="Da Silva M.E.R.J."/>
            <person name="Siqueira F.M."/>
        </authorList>
    </citation>
    <scope>NUCLEOTIDE SEQUENCE [LARGE SCALE GENOMIC DNA]</scope>
    <source>
        <strain evidence="8">LBVP101/21</strain>
    </source>
</reference>
<organism evidence="7 8">
    <name type="scientific">Streptococcus didelphis</name>
    <dbReference type="NCBI Taxonomy" id="102886"/>
    <lineage>
        <taxon>Bacteria</taxon>
        <taxon>Bacillati</taxon>
        <taxon>Bacillota</taxon>
        <taxon>Bacilli</taxon>
        <taxon>Lactobacillales</taxon>
        <taxon>Streptococcaceae</taxon>
        <taxon>Streptococcus</taxon>
    </lineage>
</organism>
<dbReference type="InterPro" id="IPR020094">
    <property type="entry name" value="TruA/RsuA/RluB/E/F_N"/>
</dbReference>
<dbReference type="InterPro" id="IPR042092">
    <property type="entry name" value="PsdUridine_s_RsuA/RluB/E/F_cat"/>
</dbReference>
<evidence type="ECO:0000256" key="4">
    <source>
        <dbReference type="PROSITE-ProRule" id="PRU00182"/>
    </source>
</evidence>
<comment type="similarity">
    <text evidence="1 5">Belongs to the pseudouridine synthase RsuA family.</text>
</comment>
<proteinExistence type="inferred from homology"/>
<evidence type="ECO:0000313" key="8">
    <source>
        <dbReference type="Proteomes" id="UP001238096"/>
    </source>
</evidence>
<dbReference type="Gene3D" id="3.10.290.10">
    <property type="entry name" value="RNA-binding S4 domain"/>
    <property type="match status" value="1"/>
</dbReference>
<dbReference type="SMART" id="SM00363">
    <property type="entry name" value="S4"/>
    <property type="match status" value="1"/>
</dbReference>
<dbReference type="InterPro" id="IPR018496">
    <property type="entry name" value="PsdUridine_synth_RsuA/RluB_CS"/>
</dbReference>
<dbReference type="InterPro" id="IPR020103">
    <property type="entry name" value="PsdUridine_synth_cat_dom_sf"/>
</dbReference>
<keyword evidence="3 5" id="KW-0413">Isomerase</keyword>
<protein>
    <recommendedName>
        <fullName evidence="5">Pseudouridine synthase</fullName>
        <ecNumber evidence="5">5.4.99.-</ecNumber>
    </recommendedName>
</protein>
<dbReference type="EMBL" id="CP110509">
    <property type="protein sequence ID" value="WMB28091.1"/>
    <property type="molecule type" value="Genomic_DNA"/>
</dbReference>
<sequence length="242" mass="27127">MRLDKLLEKAKVGSRSEVKKLLKTKKVLVDGVPVINGSQNVDTGLQKIVVHQKHINLFSEVYYILNKPSGFVTARSDAQHKTVLDLLAPEDKVEGLYPVGRLDRDTEGLLLLTNNGPLGFSMLHPKQHVEKTYYVEVNGFLASDAPAFFSSGIVFLDGTRCRPAQLNIIEASPELSRATLHITEGKFHQVKKMFLSYGLKVIYLQRISFGDFNLGSLELGSYRQLTEEEKAYLKAFMVSENI</sequence>
<dbReference type="PANTHER" id="PTHR47683">
    <property type="entry name" value="PSEUDOURIDINE SYNTHASE FAMILY PROTEIN-RELATED"/>
    <property type="match status" value="1"/>
</dbReference>
<dbReference type="NCBIfam" id="TIGR00093">
    <property type="entry name" value="pseudouridine synthase"/>
    <property type="match status" value="1"/>
</dbReference>
<keyword evidence="2 4" id="KW-0694">RNA-binding</keyword>
<dbReference type="CDD" id="cd02553">
    <property type="entry name" value="PseudoU_synth_RsuA"/>
    <property type="match status" value="1"/>
</dbReference>
<dbReference type="RefSeq" id="WP_018366248.1">
    <property type="nucleotide sequence ID" value="NZ_CP104407.1"/>
</dbReference>
<dbReference type="Pfam" id="PF00849">
    <property type="entry name" value="PseudoU_synth_2"/>
    <property type="match status" value="1"/>
</dbReference>
<dbReference type="SUPFAM" id="SSF55120">
    <property type="entry name" value="Pseudouridine synthase"/>
    <property type="match status" value="1"/>
</dbReference>
<dbReference type="Gene3D" id="3.30.70.580">
    <property type="entry name" value="Pseudouridine synthase I, catalytic domain, N-terminal subdomain"/>
    <property type="match status" value="1"/>
</dbReference>
<dbReference type="Proteomes" id="UP001238096">
    <property type="component" value="Chromosome"/>
</dbReference>
<evidence type="ECO:0000259" key="6">
    <source>
        <dbReference type="SMART" id="SM00363"/>
    </source>
</evidence>
<evidence type="ECO:0000256" key="2">
    <source>
        <dbReference type="ARBA" id="ARBA00022884"/>
    </source>
</evidence>
<evidence type="ECO:0000256" key="3">
    <source>
        <dbReference type="ARBA" id="ARBA00023235"/>
    </source>
</evidence>
<dbReference type="InterPro" id="IPR006145">
    <property type="entry name" value="PsdUridine_synth_RsuA/RluA"/>
</dbReference>
<dbReference type="PANTHER" id="PTHR47683:SF4">
    <property type="entry name" value="PSEUDOURIDINE SYNTHASE"/>
    <property type="match status" value="1"/>
</dbReference>
<dbReference type="EC" id="5.4.99.-" evidence="5"/>
<keyword evidence="8" id="KW-1185">Reference proteome</keyword>
<evidence type="ECO:0000313" key="7">
    <source>
        <dbReference type="EMBL" id="WMB28091.1"/>
    </source>
</evidence>
<dbReference type="InterPro" id="IPR036986">
    <property type="entry name" value="S4_RNA-bd_sf"/>
</dbReference>
<evidence type="ECO:0000256" key="5">
    <source>
        <dbReference type="RuleBase" id="RU003887"/>
    </source>
</evidence>